<evidence type="ECO:0000313" key="3">
    <source>
        <dbReference type="Proteomes" id="UP000707451"/>
    </source>
</evidence>
<evidence type="ECO:0000256" key="1">
    <source>
        <dbReference type="SAM" id="MobiDB-lite"/>
    </source>
</evidence>
<dbReference type="OrthoDB" id="2444920at2759"/>
<accession>A0A9P8BXE2</accession>
<dbReference type="EMBL" id="JAHRHY010000006">
    <property type="protein sequence ID" value="KAG9068817.1"/>
    <property type="molecule type" value="Genomic_DNA"/>
</dbReference>
<feature type="region of interest" description="Disordered" evidence="1">
    <location>
        <begin position="373"/>
        <end position="410"/>
    </location>
</feature>
<feature type="region of interest" description="Disordered" evidence="1">
    <location>
        <begin position="126"/>
        <end position="213"/>
    </location>
</feature>
<dbReference type="Proteomes" id="UP000707451">
    <property type="component" value="Unassembled WGS sequence"/>
</dbReference>
<evidence type="ECO:0000313" key="2">
    <source>
        <dbReference type="EMBL" id="KAG9068817.1"/>
    </source>
</evidence>
<keyword evidence="3" id="KW-1185">Reference proteome</keyword>
<name>A0A9P8BXE2_9FUNG</name>
<feature type="compositionally biased region" description="Low complexity" evidence="1">
    <location>
        <begin position="153"/>
        <end position="203"/>
    </location>
</feature>
<protein>
    <submittedName>
        <fullName evidence="2">Uncharacterized protein</fullName>
    </submittedName>
</protein>
<gene>
    <name evidence="2" type="ORF">KI688_011103</name>
</gene>
<dbReference type="AlphaFoldDB" id="A0A9P8BXE2"/>
<organism evidence="2 3">
    <name type="scientific">Linnemannia hyalina</name>
    <dbReference type="NCBI Taxonomy" id="64524"/>
    <lineage>
        <taxon>Eukaryota</taxon>
        <taxon>Fungi</taxon>
        <taxon>Fungi incertae sedis</taxon>
        <taxon>Mucoromycota</taxon>
        <taxon>Mortierellomycotina</taxon>
        <taxon>Mortierellomycetes</taxon>
        <taxon>Mortierellales</taxon>
        <taxon>Mortierellaceae</taxon>
        <taxon>Linnemannia</taxon>
    </lineage>
</organism>
<feature type="region of interest" description="Disordered" evidence="1">
    <location>
        <begin position="1"/>
        <end position="20"/>
    </location>
</feature>
<sequence length="410" mass="44955">MTSISTHTAEASADQPTRSLSIGTLDNDIPAHRFFHVVDARHWHQVETFHRYRDISLSAQRHADIYMANLKHISVHDGAPEPLRKMASELVKHFKNDEFVDKFLKSTDKVGERRATHGVRNMVFGVTENASTSPGTKPLKRLESKPPPISIVAAKPSGPSSSSSASSPFTYSAPAPLPSSSPSSSSTPSSSSAPSSSSTGTLSPKRKRKGSIVETEEPWRSLMHCLIKILAVDSLKMYEAQHSKERDITLVKDAQTLQVLMQLCKFVIRPHFGKKAPSENDILILWVSKVMLASKAVRQMQSSEFGDPSDCGRKADCLFMFGEIELSNIEFKRDNIDETEIRVQNRKNVRLGRCLQESQAAYGVEAPSVLMADVAEPSGGTRPEVEDVEGATRGSDFQDKAGPEALAPGD</sequence>
<reference evidence="2" key="1">
    <citation type="submission" date="2021-06" db="EMBL/GenBank/DDBJ databases">
        <title>Genome Sequence of Mortierella hyaline Strain SCG-10, a Cold-Adapted, Nitrate-Reducing Fungus Isolated from Soil in Minnesota, USA.</title>
        <authorList>
            <person name="Aldossari N."/>
        </authorList>
    </citation>
    <scope>NUCLEOTIDE SEQUENCE</scope>
    <source>
        <strain evidence="2">SCG-10</strain>
    </source>
</reference>
<comment type="caution">
    <text evidence="2">The sequence shown here is derived from an EMBL/GenBank/DDBJ whole genome shotgun (WGS) entry which is preliminary data.</text>
</comment>
<proteinExistence type="predicted"/>